<organism evidence="1 2">
    <name type="scientific">Aeromonas salmonicida (strain A449)</name>
    <dbReference type="NCBI Taxonomy" id="382245"/>
    <lineage>
        <taxon>Bacteria</taxon>
        <taxon>Pseudomonadati</taxon>
        <taxon>Pseudomonadota</taxon>
        <taxon>Gammaproteobacteria</taxon>
        <taxon>Aeromonadales</taxon>
        <taxon>Aeromonadaceae</taxon>
        <taxon>Aeromonas</taxon>
    </lineage>
</organism>
<evidence type="ECO:0000313" key="2">
    <source>
        <dbReference type="Proteomes" id="UP000000225"/>
    </source>
</evidence>
<accession>A4SPD5</accession>
<dbReference type="Proteomes" id="UP000000225">
    <property type="component" value="Chromosome"/>
</dbReference>
<name>A4SPD5_AERS4</name>
<dbReference type="AlphaFoldDB" id="A4SPD5"/>
<evidence type="ECO:0000313" key="1">
    <source>
        <dbReference type="EMBL" id="ABO90757.1"/>
    </source>
</evidence>
<reference evidence="2" key="1">
    <citation type="journal article" date="2008" name="BMC Genomics">
        <title>The genome of Aeromonas salmonicida subsp. salmonicida A449: insights into the evolution of a fish pathogen.</title>
        <authorList>
            <person name="Reith M.E."/>
            <person name="Singh R.K."/>
            <person name="Curtis B."/>
            <person name="Boyd J.M."/>
            <person name="Bouevitch A."/>
            <person name="Kimball J."/>
            <person name="Munholland J."/>
            <person name="Murphy C."/>
            <person name="Sarty D."/>
            <person name="Williams J."/>
            <person name="Nash J.H."/>
            <person name="Johnson S.C."/>
            <person name="Brown L.L."/>
        </authorList>
    </citation>
    <scope>NUCLEOTIDE SEQUENCE [LARGE SCALE GENOMIC DNA]</scope>
    <source>
        <strain evidence="2">A449</strain>
    </source>
</reference>
<dbReference type="HOGENOM" id="CLU_2340567_0_0_6"/>
<sequence>MPIWKTNKPLACSPRRWKQKDGNEKTAPSGAVFVDGILCPFREQGGGQPSSYEWWMAVVRGSGPGSGRYSSLDLHQTCGGRVILRSGVMWVVCNKRM</sequence>
<dbReference type="KEGG" id="asa:ASA_2739"/>
<proteinExistence type="predicted"/>
<gene>
    <name evidence="1" type="ordered locus">ASA_2739</name>
</gene>
<dbReference type="EMBL" id="CP000644">
    <property type="protein sequence ID" value="ABO90757.1"/>
    <property type="molecule type" value="Genomic_DNA"/>
</dbReference>
<protein>
    <submittedName>
        <fullName evidence="1">Uncharacterized protein</fullName>
    </submittedName>
</protein>